<dbReference type="AlphaFoldDB" id="A0AAV0RB26"/>
<gene>
    <name evidence="1" type="ORF">LITE_LOCUS47215</name>
</gene>
<evidence type="ECO:0000313" key="2">
    <source>
        <dbReference type="Proteomes" id="UP001154282"/>
    </source>
</evidence>
<accession>A0AAV0RB26</accession>
<dbReference type="Proteomes" id="UP001154282">
    <property type="component" value="Unassembled WGS sequence"/>
</dbReference>
<reference evidence="1" key="1">
    <citation type="submission" date="2022-08" db="EMBL/GenBank/DDBJ databases">
        <authorList>
            <person name="Gutierrez-Valencia J."/>
        </authorList>
    </citation>
    <scope>NUCLEOTIDE SEQUENCE</scope>
</reference>
<protein>
    <submittedName>
        <fullName evidence="1">Uncharacterized protein</fullName>
    </submittedName>
</protein>
<sequence>MLLTLETKSCAGLLCPRSAMVMTVMVTTIMTILNPSSMEHYSIGHLQGQGMDAAW</sequence>
<comment type="caution">
    <text evidence="1">The sequence shown here is derived from an EMBL/GenBank/DDBJ whole genome shotgun (WGS) entry which is preliminary data.</text>
</comment>
<dbReference type="EMBL" id="CAMGYJ010000010">
    <property type="protein sequence ID" value="CAI0554486.1"/>
    <property type="molecule type" value="Genomic_DNA"/>
</dbReference>
<evidence type="ECO:0000313" key="1">
    <source>
        <dbReference type="EMBL" id="CAI0554486.1"/>
    </source>
</evidence>
<organism evidence="1 2">
    <name type="scientific">Linum tenue</name>
    <dbReference type="NCBI Taxonomy" id="586396"/>
    <lineage>
        <taxon>Eukaryota</taxon>
        <taxon>Viridiplantae</taxon>
        <taxon>Streptophyta</taxon>
        <taxon>Embryophyta</taxon>
        <taxon>Tracheophyta</taxon>
        <taxon>Spermatophyta</taxon>
        <taxon>Magnoliopsida</taxon>
        <taxon>eudicotyledons</taxon>
        <taxon>Gunneridae</taxon>
        <taxon>Pentapetalae</taxon>
        <taxon>rosids</taxon>
        <taxon>fabids</taxon>
        <taxon>Malpighiales</taxon>
        <taxon>Linaceae</taxon>
        <taxon>Linum</taxon>
    </lineage>
</organism>
<name>A0AAV0RB26_9ROSI</name>
<proteinExistence type="predicted"/>
<keyword evidence="2" id="KW-1185">Reference proteome</keyword>